<dbReference type="EMBL" id="BPLQ01010363">
    <property type="protein sequence ID" value="GIY50225.1"/>
    <property type="molecule type" value="Genomic_DNA"/>
</dbReference>
<evidence type="ECO:0000313" key="2">
    <source>
        <dbReference type="Proteomes" id="UP001054837"/>
    </source>
</evidence>
<accession>A0AAV4TYN2</accession>
<protein>
    <submittedName>
        <fullName evidence="1">Uncharacterized protein</fullName>
    </submittedName>
</protein>
<dbReference type="Proteomes" id="UP001054837">
    <property type="component" value="Unassembled WGS sequence"/>
</dbReference>
<keyword evidence="2" id="KW-1185">Reference proteome</keyword>
<reference evidence="1 2" key="1">
    <citation type="submission" date="2021-06" db="EMBL/GenBank/DDBJ databases">
        <title>Caerostris darwini draft genome.</title>
        <authorList>
            <person name="Kono N."/>
            <person name="Arakawa K."/>
        </authorList>
    </citation>
    <scope>NUCLEOTIDE SEQUENCE [LARGE SCALE GENOMIC DNA]</scope>
</reference>
<name>A0AAV4TYN2_9ARAC</name>
<proteinExistence type="predicted"/>
<evidence type="ECO:0000313" key="1">
    <source>
        <dbReference type="EMBL" id="GIY50225.1"/>
    </source>
</evidence>
<dbReference type="AlphaFoldDB" id="A0AAV4TYN2"/>
<comment type="caution">
    <text evidence="1">The sequence shown here is derived from an EMBL/GenBank/DDBJ whole genome shotgun (WGS) entry which is preliminary data.</text>
</comment>
<gene>
    <name evidence="1" type="ORF">CDAR_319071</name>
</gene>
<sequence length="83" mass="9117">MNIGLASVASDVCPLLFLERVQSLFNSVECSAPWNDDCTRGGSLLRVEESGKKFGFLIQSMHGLKSAPLTRCATSRFMFSIDE</sequence>
<organism evidence="1 2">
    <name type="scientific">Caerostris darwini</name>
    <dbReference type="NCBI Taxonomy" id="1538125"/>
    <lineage>
        <taxon>Eukaryota</taxon>
        <taxon>Metazoa</taxon>
        <taxon>Ecdysozoa</taxon>
        <taxon>Arthropoda</taxon>
        <taxon>Chelicerata</taxon>
        <taxon>Arachnida</taxon>
        <taxon>Araneae</taxon>
        <taxon>Araneomorphae</taxon>
        <taxon>Entelegynae</taxon>
        <taxon>Araneoidea</taxon>
        <taxon>Araneidae</taxon>
        <taxon>Caerostris</taxon>
    </lineage>
</organism>